<evidence type="ECO:0000313" key="3">
    <source>
        <dbReference type="Proteomes" id="UP000523795"/>
    </source>
</evidence>
<proteinExistence type="predicted"/>
<sequence>MKILIVGAGATGGYFGTRLAQAGRDVTFLVHPQRA</sequence>
<keyword evidence="3" id="KW-1185">Reference proteome</keyword>
<feature type="non-terminal residue" evidence="2">
    <location>
        <position position="35"/>
    </location>
</feature>
<dbReference type="Pfam" id="PF02558">
    <property type="entry name" value="ApbA"/>
    <property type="match status" value="1"/>
</dbReference>
<dbReference type="Gene3D" id="3.40.50.720">
    <property type="entry name" value="NAD(P)-binding Rossmann-like Domain"/>
    <property type="match status" value="1"/>
</dbReference>
<protein>
    <submittedName>
        <fullName evidence="2">Oxidoreductase</fullName>
    </submittedName>
</protein>
<dbReference type="Proteomes" id="UP000523795">
    <property type="component" value="Unassembled WGS sequence"/>
</dbReference>
<reference evidence="2 3" key="1">
    <citation type="submission" date="2020-04" db="EMBL/GenBank/DDBJ databases">
        <authorList>
            <person name="Liu S."/>
        </authorList>
    </citation>
    <scope>NUCLEOTIDE SEQUENCE [LARGE SCALE GENOMIC DNA]</scope>
    <source>
        <strain evidence="2 3">CGMCC 1.15091</strain>
    </source>
</reference>
<dbReference type="InterPro" id="IPR013332">
    <property type="entry name" value="KPR_N"/>
</dbReference>
<comment type="caution">
    <text evidence="2">The sequence shown here is derived from an EMBL/GenBank/DDBJ whole genome shotgun (WGS) entry which is preliminary data.</text>
</comment>
<evidence type="ECO:0000259" key="1">
    <source>
        <dbReference type="Pfam" id="PF02558"/>
    </source>
</evidence>
<name>A0ABX1JVU3_9MICC</name>
<feature type="domain" description="Ketopantoate reductase N-terminal" evidence="1">
    <location>
        <begin position="3"/>
        <end position="33"/>
    </location>
</feature>
<dbReference type="SUPFAM" id="SSF51735">
    <property type="entry name" value="NAD(P)-binding Rossmann-fold domains"/>
    <property type="match status" value="1"/>
</dbReference>
<evidence type="ECO:0000313" key="2">
    <source>
        <dbReference type="EMBL" id="NKX52851.1"/>
    </source>
</evidence>
<organism evidence="2 3">
    <name type="scientific">Arthrobacter deserti</name>
    <dbReference type="NCBI Taxonomy" id="1742687"/>
    <lineage>
        <taxon>Bacteria</taxon>
        <taxon>Bacillati</taxon>
        <taxon>Actinomycetota</taxon>
        <taxon>Actinomycetes</taxon>
        <taxon>Micrococcales</taxon>
        <taxon>Micrococcaceae</taxon>
        <taxon>Arthrobacter</taxon>
    </lineage>
</organism>
<dbReference type="InterPro" id="IPR036291">
    <property type="entry name" value="NAD(P)-bd_dom_sf"/>
</dbReference>
<gene>
    <name evidence="2" type="ORF">HER39_20195</name>
</gene>
<accession>A0ABX1JVU3</accession>
<dbReference type="EMBL" id="JAAZSR010000794">
    <property type="protein sequence ID" value="NKX52851.1"/>
    <property type="molecule type" value="Genomic_DNA"/>
</dbReference>